<feature type="domain" description="Protein kinase" evidence="16">
    <location>
        <begin position="584"/>
        <end position="842"/>
    </location>
</feature>
<keyword evidence="10" id="KW-0460">Magnesium</keyword>
<evidence type="ECO:0000256" key="2">
    <source>
        <dbReference type="ARBA" id="ARBA00006529"/>
    </source>
</evidence>
<dbReference type="Pfam" id="PF20309">
    <property type="entry name" value="DRHyd-ASK"/>
    <property type="match status" value="1"/>
</dbReference>
<evidence type="ECO:0000313" key="18">
    <source>
        <dbReference type="Proteomes" id="UP000632118"/>
    </source>
</evidence>
<proteinExistence type="inferred from homology"/>
<dbReference type="Gene3D" id="3.30.200.20">
    <property type="entry name" value="Phosphorylase Kinase, domain 1"/>
    <property type="match status" value="1"/>
</dbReference>
<keyword evidence="9 14" id="KW-0067">ATP-binding</keyword>
<evidence type="ECO:0000256" key="4">
    <source>
        <dbReference type="ARBA" id="ARBA00022527"/>
    </source>
</evidence>
<dbReference type="CDD" id="cd06624">
    <property type="entry name" value="STKc_ASK"/>
    <property type="match status" value="1"/>
</dbReference>
<evidence type="ECO:0000256" key="11">
    <source>
        <dbReference type="ARBA" id="ARBA00023054"/>
    </source>
</evidence>
<evidence type="ECO:0000256" key="6">
    <source>
        <dbReference type="ARBA" id="ARBA00022723"/>
    </source>
</evidence>
<comment type="cofactor">
    <cofactor evidence="1">
        <name>Mg(2+)</name>
        <dbReference type="ChEBI" id="CHEBI:18420"/>
    </cofactor>
</comment>
<evidence type="ECO:0000256" key="13">
    <source>
        <dbReference type="ARBA" id="ARBA00048329"/>
    </source>
</evidence>
<comment type="caution">
    <text evidence="17">The sequence shown here is derived from an EMBL/GenBank/DDBJ whole genome shotgun (WGS) entry which is preliminary data.</text>
</comment>
<dbReference type="SMART" id="SM00220">
    <property type="entry name" value="S_TKc"/>
    <property type="match status" value="1"/>
</dbReference>
<reference evidence="17" key="1">
    <citation type="submission" date="2019-09" db="EMBL/GenBank/DDBJ databases">
        <title>Bird 10,000 Genomes (B10K) Project - Family phase.</title>
        <authorList>
            <person name="Zhang G."/>
        </authorList>
    </citation>
    <scope>NUCLEOTIDE SEQUENCE</scope>
    <source>
        <strain evidence="17">B10K-DU-002-48</strain>
        <tissue evidence="17">Muscle</tissue>
    </source>
</reference>
<comment type="similarity">
    <text evidence="2">Belongs to the protein kinase superfamily. STE Ser/Thr protein kinase family. MAP kinase kinase kinase subfamily.</text>
</comment>
<dbReference type="InterPro" id="IPR025136">
    <property type="entry name" value="MAP3K_TRAF-bd"/>
</dbReference>
<evidence type="ECO:0000256" key="7">
    <source>
        <dbReference type="ARBA" id="ARBA00022741"/>
    </source>
</evidence>
<evidence type="ECO:0000313" key="17">
    <source>
        <dbReference type="EMBL" id="NWH47394.1"/>
    </source>
</evidence>
<feature type="non-terminal residue" evidence="17">
    <location>
        <position position="1"/>
    </location>
</feature>
<feature type="compositionally biased region" description="Polar residues" evidence="15">
    <location>
        <begin position="926"/>
        <end position="944"/>
    </location>
</feature>
<evidence type="ECO:0000256" key="9">
    <source>
        <dbReference type="ARBA" id="ARBA00022840"/>
    </source>
</evidence>
<dbReference type="PROSITE" id="PS00108">
    <property type="entry name" value="PROTEIN_KINASE_ST"/>
    <property type="match status" value="1"/>
</dbReference>
<evidence type="ECO:0000256" key="3">
    <source>
        <dbReference type="ARBA" id="ARBA00012406"/>
    </source>
</evidence>
<dbReference type="OrthoDB" id="275301at2759"/>
<dbReference type="GO" id="GO:0033554">
    <property type="term" value="P:cellular response to stress"/>
    <property type="evidence" value="ECO:0007669"/>
    <property type="project" value="TreeGrafter"/>
</dbReference>
<dbReference type="Pfam" id="PF13281">
    <property type="entry name" value="MAP3K_TRAF_bd"/>
    <property type="match status" value="1"/>
</dbReference>
<dbReference type="InterPro" id="IPR046872">
    <property type="entry name" value="DRHyd-ASK"/>
</dbReference>
<evidence type="ECO:0000256" key="14">
    <source>
        <dbReference type="PROSITE-ProRule" id="PRU10141"/>
    </source>
</evidence>
<keyword evidence="8 17" id="KW-0418">Kinase</keyword>
<dbReference type="EMBL" id="WAAD01016100">
    <property type="protein sequence ID" value="NWH47394.1"/>
    <property type="molecule type" value="Genomic_DNA"/>
</dbReference>
<dbReference type="Pfam" id="PF19039">
    <property type="entry name" value="ASK_PH"/>
    <property type="match status" value="1"/>
</dbReference>
<dbReference type="GO" id="GO:0004709">
    <property type="term" value="F:MAP kinase kinase kinase activity"/>
    <property type="evidence" value="ECO:0007669"/>
    <property type="project" value="UniProtKB-EC"/>
</dbReference>
<name>A0A850W090_FREMA</name>
<dbReference type="InterPro" id="IPR008271">
    <property type="entry name" value="Ser/Thr_kinase_AS"/>
</dbReference>
<dbReference type="PANTHER" id="PTHR11584:SF391">
    <property type="entry name" value="MITOGEN-ACTIVATED PROTEIN KINASE KINASE KINASE 6"/>
    <property type="match status" value="1"/>
</dbReference>
<dbReference type="Pfam" id="PF00069">
    <property type="entry name" value="Pkinase"/>
    <property type="match status" value="1"/>
</dbReference>
<protein>
    <recommendedName>
        <fullName evidence="3">mitogen-activated protein kinase kinase kinase</fullName>
        <ecNumber evidence="3">2.7.11.25</ecNumber>
    </recommendedName>
</protein>
<dbReference type="InterPro" id="IPR000719">
    <property type="entry name" value="Prot_kinase_dom"/>
</dbReference>
<evidence type="ECO:0000256" key="8">
    <source>
        <dbReference type="ARBA" id="ARBA00022777"/>
    </source>
</evidence>
<dbReference type="AlphaFoldDB" id="A0A850W090"/>
<evidence type="ECO:0000256" key="10">
    <source>
        <dbReference type="ARBA" id="ARBA00022842"/>
    </source>
</evidence>
<dbReference type="FunFam" id="3.30.200.20:FF:000067">
    <property type="entry name" value="Mitogen-activated protein kinase kinase kinase 5"/>
    <property type="match status" value="1"/>
</dbReference>
<keyword evidence="6" id="KW-0479">Metal-binding</keyword>
<evidence type="ECO:0000259" key="16">
    <source>
        <dbReference type="PROSITE" id="PS50011"/>
    </source>
</evidence>
<keyword evidence="18" id="KW-1185">Reference proteome</keyword>
<feature type="non-terminal residue" evidence="17">
    <location>
        <position position="1045"/>
    </location>
</feature>
<dbReference type="InterPro" id="IPR043969">
    <property type="entry name" value="MAP3K_PH"/>
</dbReference>
<comment type="catalytic activity">
    <reaction evidence="12">
        <text>L-threonyl-[protein] + ATP = O-phospho-L-threonyl-[protein] + ADP + H(+)</text>
        <dbReference type="Rhea" id="RHEA:46608"/>
        <dbReference type="Rhea" id="RHEA-COMP:11060"/>
        <dbReference type="Rhea" id="RHEA-COMP:11605"/>
        <dbReference type="ChEBI" id="CHEBI:15378"/>
        <dbReference type="ChEBI" id="CHEBI:30013"/>
        <dbReference type="ChEBI" id="CHEBI:30616"/>
        <dbReference type="ChEBI" id="CHEBI:61977"/>
        <dbReference type="ChEBI" id="CHEBI:456216"/>
        <dbReference type="EC" id="2.7.11.25"/>
    </reaction>
</comment>
<dbReference type="EC" id="2.7.11.25" evidence="3"/>
<evidence type="ECO:0000256" key="5">
    <source>
        <dbReference type="ARBA" id="ARBA00022679"/>
    </source>
</evidence>
<dbReference type="PROSITE" id="PS00107">
    <property type="entry name" value="PROTEIN_KINASE_ATP"/>
    <property type="match status" value="1"/>
</dbReference>
<evidence type="ECO:0000256" key="1">
    <source>
        <dbReference type="ARBA" id="ARBA00001946"/>
    </source>
</evidence>
<dbReference type="SUPFAM" id="SSF56112">
    <property type="entry name" value="Protein kinase-like (PK-like)"/>
    <property type="match status" value="1"/>
</dbReference>
<evidence type="ECO:0000256" key="12">
    <source>
        <dbReference type="ARBA" id="ARBA00047559"/>
    </source>
</evidence>
<keyword evidence="4" id="KW-0723">Serine/threonine-protein kinase</keyword>
<organism evidence="17 18">
    <name type="scientific">Fregata magnificens</name>
    <name type="common">Magnificent frigatebird</name>
    <dbReference type="NCBI Taxonomy" id="37042"/>
    <lineage>
        <taxon>Eukaryota</taxon>
        <taxon>Metazoa</taxon>
        <taxon>Chordata</taxon>
        <taxon>Craniata</taxon>
        <taxon>Vertebrata</taxon>
        <taxon>Euteleostomi</taxon>
        <taxon>Archelosauria</taxon>
        <taxon>Archosauria</taxon>
        <taxon>Dinosauria</taxon>
        <taxon>Saurischia</taxon>
        <taxon>Theropoda</taxon>
        <taxon>Coelurosauria</taxon>
        <taxon>Aves</taxon>
        <taxon>Neognathae</taxon>
        <taxon>Neoaves</taxon>
        <taxon>Aequornithes</taxon>
        <taxon>Suliformes</taxon>
        <taxon>Fregatidae</taxon>
        <taxon>Fregata</taxon>
    </lineage>
</organism>
<feature type="binding site" evidence="14">
    <location>
        <position position="613"/>
    </location>
    <ligand>
        <name>ATP</name>
        <dbReference type="ChEBI" id="CHEBI:30616"/>
    </ligand>
</feature>
<keyword evidence="7 14" id="KW-0547">Nucleotide-binding</keyword>
<dbReference type="PROSITE" id="PS50011">
    <property type="entry name" value="PROTEIN_KINASE_DOM"/>
    <property type="match status" value="1"/>
</dbReference>
<dbReference type="InterPro" id="IPR011009">
    <property type="entry name" value="Kinase-like_dom_sf"/>
</dbReference>
<dbReference type="FunFam" id="1.10.510.10:FF:000054">
    <property type="entry name" value="Mitogen-activated protein kinase kinase kinase 5"/>
    <property type="match status" value="1"/>
</dbReference>
<dbReference type="Gene3D" id="1.10.510.10">
    <property type="entry name" value="Transferase(Phosphotransferase) domain 1"/>
    <property type="match status" value="1"/>
</dbReference>
<comment type="catalytic activity">
    <reaction evidence="13">
        <text>L-seryl-[protein] + ATP = O-phospho-L-seryl-[protein] + ADP + H(+)</text>
        <dbReference type="Rhea" id="RHEA:17989"/>
        <dbReference type="Rhea" id="RHEA-COMP:9863"/>
        <dbReference type="Rhea" id="RHEA-COMP:11604"/>
        <dbReference type="ChEBI" id="CHEBI:15378"/>
        <dbReference type="ChEBI" id="CHEBI:29999"/>
        <dbReference type="ChEBI" id="CHEBI:30616"/>
        <dbReference type="ChEBI" id="CHEBI:83421"/>
        <dbReference type="ChEBI" id="CHEBI:456216"/>
        <dbReference type="EC" id="2.7.11.25"/>
    </reaction>
</comment>
<dbReference type="GO" id="GO:0005524">
    <property type="term" value="F:ATP binding"/>
    <property type="evidence" value="ECO:0007669"/>
    <property type="project" value="UniProtKB-UniRule"/>
</dbReference>
<keyword evidence="5" id="KW-0808">Transferase</keyword>
<dbReference type="InterPro" id="IPR017441">
    <property type="entry name" value="Protein_kinase_ATP_BS"/>
</dbReference>
<gene>
    <name evidence="17" type="primary">Map3k6</name>
    <name evidence="17" type="ORF">FREMAG_R02959</name>
</gene>
<keyword evidence="11" id="KW-0175">Coiled coil</keyword>
<accession>A0A850W090</accession>
<sequence length="1045" mass="115570">RALSVVCVLGREPATCPVLRSLRDACRDLRARLHTLPFGTLALGDTTTLDCFYNADVAVVELSDSVCQPSLFYHLGVRESFNMSHNILLCCQADLPPLQALQEDICQKNSDLCSSYTFIHYAVTPHNKVVCCDAGAMKCLTELFQPSFEAETFSTPLAARLVQLLEGIPTNSCGYFRETIRRDIRRAREMYRGEELSRELARIQQRLDSVELLSLDIVVNLLLSYRDVQDYDAIISLVETLQALPTCAVAEQHNVRFHYAFALSRRNRAGDREKALSVLLPVVERGEGAAPDLLCLCGRIYKDMFIGSGLTDTKMRDQALYWYSKAFEVEPSLHAGINAAVLLVAAGHQFETSMQLQQIGVKLSCLQGRKGSPEELHYYWDVGFCLGAGILANDLSKVIQASEKLYKLNAPGWYLVSVMETFLLYKHFQRSPQVPSARQELADFWLGFLLEACQPFIAASHCPVLVLELSKVLRPARLALHGGTEEPALTLTLVCPTEEKAASSWTFGATAIRGVSICKCDERGCFLYVMHTEQDFQLYFPSQQHCRWFCDWIQSLLAKQAAGGEEVPSPTQPILEYSYEYSEAGERVVLGRGTYGVVYAGRCLNNQVRIAIKEIPERDSRYSQPLHEEIALHKHLRHRNIVQYLGSISQDGFIKIFMEEVPGGSLSSLLRSKWGPLKDNEPTIIFYTRQILDGLSYLHDNHIVHRDIKGDNILINTYSGVLKISDFGTSKRLAGISPSAETFTGTLQYMAPEIIDQGPWGYGKPADIWSLGCTIIEMATGKPPFYELGSPQAAMFKVGMFKMHPEVPETMSDKAKMFILRCFQADPAERATAAALLQEPFLASTRRARSQPVPPAGSDPPHFEQRDGDAEGSDGTRGCSSASQDAPVRGTAGSPLLPCHPGEAASSRSYLGLGWGQCQPSPPPTSTAQDSAGSDHSLRSSSPEESGEGFLLRKDSKRRATLHRVLTAEAPGIIAALEESQSAPGARLSSEHLAQLLSCLQSYIQCPNQHQLRQDLLALHTRLRAEGLSLPHLQAPLFSFQAAVS</sequence>
<dbReference type="InterPro" id="IPR046873">
    <property type="entry name" value="HisK-N-like"/>
</dbReference>
<evidence type="ECO:0000256" key="15">
    <source>
        <dbReference type="SAM" id="MobiDB-lite"/>
    </source>
</evidence>
<dbReference type="Pfam" id="PF20302">
    <property type="entry name" value="HisK-N-like"/>
    <property type="match status" value="1"/>
</dbReference>
<dbReference type="PANTHER" id="PTHR11584">
    <property type="entry name" value="SERINE/THREONINE PROTEIN KINASE"/>
    <property type="match status" value="1"/>
</dbReference>
<dbReference type="GO" id="GO:0046872">
    <property type="term" value="F:metal ion binding"/>
    <property type="evidence" value="ECO:0007669"/>
    <property type="project" value="UniProtKB-KW"/>
</dbReference>
<dbReference type="Proteomes" id="UP000632118">
    <property type="component" value="Unassembled WGS sequence"/>
</dbReference>
<feature type="region of interest" description="Disordered" evidence="15">
    <location>
        <begin position="845"/>
        <end position="952"/>
    </location>
</feature>